<evidence type="ECO:0000313" key="1">
    <source>
        <dbReference type="EMBL" id="XAG43075.1"/>
    </source>
</evidence>
<dbReference type="InterPro" id="IPR048061">
    <property type="entry name" value="GmtX-like"/>
</dbReference>
<sequence length="224" mass="24707">MTPVTISQVEDLYQELSKNRKADQRKMLANIHEVCAKLVKQGSTPSAASVVKILGTQGYKISTRTIYNKRNGQNPYPILIDAWIEVLAAKKVKITETIDNGVIQIDEQDLAKISDPVLQHKMMIFIGQVRSLKAQNDALRNIEKLPVVSMEIGTTNLVATILSELNREVISNLLNQSNPSLSFNNDGCLIAKRPIPAGTVLSDPGLAEALEAILDSQDLDYKQK</sequence>
<gene>
    <name evidence="1" type="primary">gmtX</name>
    <name evidence="1" type="ORF">MRK42_08910</name>
</gene>
<protein>
    <submittedName>
        <fullName evidence="1">Gamma-mobile-trio protein GmtX</fullName>
    </submittedName>
</protein>
<accession>A0AAU6TD11</accession>
<reference evidence="1" key="1">
    <citation type="submission" date="2022-03" db="EMBL/GenBank/DDBJ databases">
        <title>Sea Food Isolates.</title>
        <authorList>
            <person name="Li C."/>
        </authorList>
    </citation>
    <scope>NUCLEOTIDE SEQUENCE</scope>
    <source>
        <strain evidence="1">19NY04SH05-1</strain>
    </source>
</reference>
<organism evidence="1">
    <name type="scientific">Aeromonas sp. 19NY04SH05-1</name>
    <dbReference type="NCBI Taxonomy" id="2920537"/>
    <lineage>
        <taxon>Bacteria</taxon>
        <taxon>Pseudomonadati</taxon>
        <taxon>Pseudomonadota</taxon>
        <taxon>Gammaproteobacteria</taxon>
        <taxon>Aeromonadales</taxon>
        <taxon>Aeromonadaceae</taxon>
        <taxon>Aeromonas</taxon>
    </lineage>
</organism>
<dbReference type="RefSeq" id="WP_076575968.1">
    <property type="nucleotide sequence ID" value="NZ_CP095328.1"/>
</dbReference>
<dbReference type="AlphaFoldDB" id="A0AAU6TD11"/>
<proteinExistence type="predicted"/>
<name>A0AAU6TD11_9GAMM</name>
<dbReference type="EMBL" id="CP095328">
    <property type="protein sequence ID" value="XAG43075.1"/>
    <property type="molecule type" value="Genomic_DNA"/>
</dbReference>
<dbReference type="NCBIfam" id="NF040692">
    <property type="entry name" value="recomb_assoc"/>
    <property type="match status" value="1"/>
</dbReference>